<keyword evidence="6" id="KW-0547">Nucleotide-binding</keyword>
<evidence type="ECO:0000256" key="12">
    <source>
        <dbReference type="SAM" id="MobiDB-lite"/>
    </source>
</evidence>
<dbReference type="InterPro" id="IPR004523">
    <property type="entry name" value="Asp-tRNA_synthase_2"/>
</dbReference>
<dbReference type="GO" id="GO:0006422">
    <property type="term" value="P:aspartyl-tRNA aminoacylation"/>
    <property type="evidence" value="ECO:0007669"/>
    <property type="project" value="InterPro"/>
</dbReference>
<keyword evidence="15" id="KW-1185">Reference proteome</keyword>
<dbReference type="Proteomes" id="UP000182658">
    <property type="component" value="Unassembled WGS sequence"/>
</dbReference>
<proteinExistence type="inferred from homology"/>
<protein>
    <recommendedName>
        <fullName evidence="11">Probable aspartate--tRNA ligase, cytoplasmic</fullName>
        <ecNumber evidence="3">6.1.1.12</ecNumber>
    </recommendedName>
</protein>
<keyword evidence="9 14" id="KW-0030">Aminoacyl-tRNA synthetase</keyword>
<dbReference type="GO" id="GO:0005524">
    <property type="term" value="F:ATP binding"/>
    <property type="evidence" value="ECO:0007669"/>
    <property type="project" value="UniProtKB-KW"/>
</dbReference>
<evidence type="ECO:0000256" key="7">
    <source>
        <dbReference type="ARBA" id="ARBA00022840"/>
    </source>
</evidence>
<dbReference type="SUPFAM" id="SSF55681">
    <property type="entry name" value="Class II aaRS and biotin synthetases"/>
    <property type="match status" value="1"/>
</dbReference>
<sequence length="566" mass="62764">MADAPQEDAATTSKKAAKKAEAKAKKEALKAQRAAEQLSKQTAALEIDDPAKDRYGLVKPISPAVFSAEAEEVNLRSLGEEHEGKTVILRAWIQNTRTQSAKMAFAELREEGNWTIQAVVMVTPEGTPEAQVVSRPMVKFITAITPESFVAVEAKVKRPLEPVKSCRVSTFELHITRCFTIAPAPPMLGLTLAAANRPITDFNDEDVKAPGESDKEPEAGVPAATMLTHLDNIAMHKRAPVQQAIADIRIEVKDLFRSYLKARGFKEFEPPCLIGAASEGGGNVFRLQYFNQEAFLAQSPQFYKQFEIAGGRKRVFSIAPVFRAENSNTPRHMTEFTGLDLEMEIKNDYSEVLLMLEGVLLHIFRGIKERCAHEIELVRSVYPSEEVLLPEPGKEVRLTFAEAQQLLREEGPEEFRNVRDDEDMSTPQEKALGAVVRAKYNTDFYVIDKFPDTARPFYAKVDPTSKPSADGVRATNAFDFFLRNQEILSGGQRINDPDELAERISAKGINPASPGIKEYIATFRQVGVPPHGGGGIGLDRIVAWFLALPSVHLAAYYPRTPKRLMP</sequence>
<dbReference type="GO" id="GO:0005829">
    <property type="term" value="C:cytosol"/>
    <property type="evidence" value="ECO:0007669"/>
    <property type="project" value="TreeGrafter"/>
</dbReference>
<evidence type="ECO:0000256" key="4">
    <source>
        <dbReference type="ARBA" id="ARBA00022490"/>
    </source>
</evidence>
<dbReference type="PANTHER" id="PTHR43450:SF1">
    <property type="entry name" value="ASPARTATE--TRNA LIGASE, CYTOPLASMIC"/>
    <property type="match status" value="1"/>
</dbReference>
<evidence type="ECO:0000256" key="8">
    <source>
        <dbReference type="ARBA" id="ARBA00022917"/>
    </source>
</evidence>
<dbReference type="FunFam" id="3.30.930.10:FF:000038">
    <property type="entry name" value="Aspartate--tRNA ligase"/>
    <property type="match status" value="1"/>
</dbReference>
<dbReference type="PRINTS" id="PR01042">
    <property type="entry name" value="TRNASYNTHASP"/>
</dbReference>
<organism evidence="14 15">
    <name type="scientific">Coniochaeta ligniaria NRRL 30616</name>
    <dbReference type="NCBI Taxonomy" id="1408157"/>
    <lineage>
        <taxon>Eukaryota</taxon>
        <taxon>Fungi</taxon>
        <taxon>Dikarya</taxon>
        <taxon>Ascomycota</taxon>
        <taxon>Pezizomycotina</taxon>
        <taxon>Sordariomycetes</taxon>
        <taxon>Sordariomycetidae</taxon>
        <taxon>Coniochaetales</taxon>
        <taxon>Coniochaetaceae</taxon>
        <taxon>Coniochaeta</taxon>
    </lineage>
</organism>
<comment type="similarity">
    <text evidence="2">Belongs to the class-II aminoacyl-tRNA synthetase family. Type 2 subfamily.</text>
</comment>
<evidence type="ECO:0000256" key="2">
    <source>
        <dbReference type="ARBA" id="ARBA00005312"/>
    </source>
</evidence>
<keyword evidence="8" id="KW-0648">Protein biosynthesis</keyword>
<dbReference type="Pfam" id="PF00152">
    <property type="entry name" value="tRNA-synt_2"/>
    <property type="match status" value="1"/>
</dbReference>
<dbReference type="GO" id="GO:0003723">
    <property type="term" value="F:RNA binding"/>
    <property type="evidence" value="ECO:0007669"/>
    <property type="project" value="TreeGrafter"/>
</dbReference>
<dbReference type="InterPro" id="IPR006195">
    <property type="entry name" value="aa-tRNA-synth_II"/>
</dbReference>
<dbReference type="FunCoup" id="A0A1J7IMH6">
    <property type="interactions" value="1192"/>
</dbReference>
<dbReference type="GO" id="GO:0004815">
    <property type="term" value="F:aspartate-tRNA ligase activity"/>
    <property type="evidence" value="ECO:0007669"/>
    <property type="project" value="UniProtKB-EC"/>
</dbReference>
<dbReference type="InParanoid" id="A0A1J7IMH6"/>
<evidence type="ECO:0000313" key="14">
    <source>
        <dbReference type="EMBL" id="OIW28581.1"/>
    </source>
</evidence>
<evidence type="ECO:0000256" key="1">
    <source>
        <dbReference type="ARBA" id="ARBA00004496"/>
    </source>
</evidence>
<dbReference type="EC" id="6.1.1.12" evidence="3"/>
<evidence type="ECO:0000256" key="9">
    <source>
        <dbReference type="ARBA" id="ARBA00023146"/>
    </source>
</evidence>
<dbReference type="PROSITE" id="PS50862">
    <property type="entry name" value="AA_TRNA_LIGASE_II"/>
    <property type="match status" value="1"/>
</dbReference>
<dbReference type="InterPro" id="IPR045864">
    <property type="entry name" value="aa-tRNA-synth_II/BPL/LPL"/>
</dbReference>
<dbReference type="GO" id="GO:0017101">
    <property type="term" value="C:aminoacyl-tRNA synthetase multienzyme complex"/>
    <property type="evidence" value="ECO:0007669"/>
    <property type="project" value="TreeGrafter"/>
</dbReference>
<dbReference type="PANTHER" id="PTHR43450">
    <property type="entry name" value="ASPARTYL-TRNA SYNTHETASE"/>
    <property type="match status" value="1"/>
</dbReference>
<evidence type="ECO:0000313" key="15">
    <source>
        <dbReference type="Proteomes" id="UP000182658"/>
    </source>
</evidence>
<keyword evidence="7" id="KW-0067">ATP-binding</keyword>
<reference evidence="14 15" key="1">
    <citation type="submission" date="2016-10" db="EMBL/GenBank/DDBJ databases">
        <title>Draft genome sequence of Coniochaeta ligniaria NRRL30616, a lignocellulolytic fungus for bioabatement of inhibitors in plant biomass hydrolysates.</title>
        <authorList>
            <consortium name="DOE Joint Genome Institute"/>
            <person name="Jimenez D.J."/>
            <person name="Hector R.E."/>
            <person name="Riley R."/>
            <person name="Sun H."/>
            <person name="Grigoriev I.V."/>
            <person name="Van Elsas J.D."/>
            <person name="Nichols N.N."/>
        </authorList>
    </citation>
    <scope>NUCLEOTIDE SEQUENCE [LARGE SCALE GENOMIC DNA]</scope>
    <source>
        <strain evidence="14 15">NRRL 30616</strain>
    </source>
</reference>
<comment type="subcellular location">
    <subcellularLocation>
        <location evidence="1">Cytoplasm</location>
    </subcellularLocation>
</comment>
<feature type="domain" description="Aminoacyl-transfer RNA synthetases class-II family profile" evidence="13">
    <location>
        <begin position="248"/>
        <end position="558"/>
    </location>
</feature>
<dbReference type="HAMAP" id="MF_02075">
    <property type="entry name" value="Asp_tRNA_synth_type2"/>
    <property type="match status" value="1"/>
</dbReference>
<name>A0A1J7IMH6_9PEZI</name>
<dbReference type="STRING" id="1408157.A0A1J7IMH6"/>
<dbReference type="InterPro" id="IPR004364">
    <property type="entry name" value="Aa-tRNA-synt_II"/>
</dbReference>
<evidence type="ECO:0000256" key="6">
    <source>
        <dbReference type="ARBA" id="ARBA00022741"/>
    </source>
</evidence>
<dbReference type="Gene3D" id="3.30.930.10">
    <property type="entry name" value="Bira Bifunctional Protein, Domain 2"/>
    <property type="match status" value="1"/>
</dbReference>
<dbReference type="Gene3D" id="2.40.50.140">
    <property type="entry name" value="Nucleic acid-binding proteins"/>
    <property type="match status" value="1"/>
</dbReference>
<evidence type="ECO:0000256" key="5">
    <source>
        <dbReference type="ARBA" id="ARBA00022598"/>
    </source>
</evidence>
<evidence type="ECO:0000256" key="11">
    <source>
        <dbReference type="ARBA" id="ARBA00070516"/>
    </source>
</evidence>
<evidence type="ECO:0000259" key="13">
    <source>
        <dbReference type="PROSITE" id="PS50862"/>
    </source>
</evidence>
<dbReference type="InterPro" id="IPR012340">
    <property type="entry name" value="NA-bd_OB-fold"/>
</dbReference>
<comment type="catalytic activity">
    <reaction evidence="10">
        <text>tRNA(Asp) + L-aspartate + ATP = L-aspartyl-tRNA(Asp) + AMP + diphosphate</text>
        <dbReference type="Rhea" id="RHEA:19649"/>
        <dbReference type="Rhea" id="RHEA-COMP:9660"/>
        <dbReference type="Rhea" id="RHEA-COMP:9678"/>
        <dbReference type="ChEBI" id="CHEBI:29991"/>
        <dbReference type="ChEBI" id="CHEBI:30616"/>
        <dbReference type="ChEBI" id="CHEBI:33019"/>
        <dbReference type="ChEBI" id="CHEBI:78442"/>
        <dbReference type="ChEBI" id="CHEBI:78516"/>
        <dbReference type="ChEBI" id="CHEBI:456215"/>
        <dbReference type="EC" id="6.1.1.12"/>
    </reaction>
</comment>
<accession>A0A1J7IMH6</accession>
<keyword evidence="4" id="KW-0963">Cytoplasm</keyword>
<evidence type="ECO:0000256" key="3">
    <source>
        <dbReference type="ARBA" id="ARBA00012841"/>
    </source>
</evidence>
<feature type="region of interest" description="Disordered" evidence="12">
    <location>
        <begin position="1"/>
        <end position="41"/>
    </location>
</feature>
<dbReference type="InterPro" id="IPR002312">
    <property type="entry name" value="Asp/Asn-tRNA-synth_IIb"/>
</dbReference>
<dbReference type="SUPFAM" id="SSF50249">
    <property type="entry name" value="Nucleic acid-binding proteins"/>
    <property type="match status" value="1"/>
</dbReference>
<feature type="compositionally biased region" description="Basic and acidic residues" evidence="12">
    <location>
        <begin position="18"/>
        <end position="30"/>
    </location>
</feature>
<gene>
    <name evidence="14" type="ORF">CONLIGDRAFT_577424</name>
</gene>
<dbReference type="OrthoDB" id="372395at2759"/>
<keyword evidence="5" id="KW-0436">Ligase</keyword>
<evidence type="ECO:0000256" key="10">
    <source>
        <dbReference type="ARBA" id="ARBA00047904"/>
    </source>
</evidence>
<dbReference type="EMBL" id="KV875098">
    <property type="protein sequence ID" value="OIW28581.1"/>
    <property type="molecule type" value="Genomic_DNA"/>
</dbReference>
<dbReference type="CDD" id="cd04320">
    <property type="entry name" value="AspRS_cyto_N"/>
    <property type="match status" value="1"/>
</dbReference>
<dbReference type="AlphaFoldDB" id="A0A1J7IMH6"/>